<dbReference type="OrthoDB" id="4256912at2"/>
<accession>A0A345HR85</accession>
<dbReference type="EMBL" id="CP031194">
    <property type="protein sequence ID" value="AXG79209.1"/>
    <property type="molecule type" value="Genomic_DNA"/>
</dbReference>
<sequence length="217" mass="22458">MTRPDSAACPGQALSIPPAFFSGADSVPTRNRRPLANAAKSSVCGQPLTFVKGITVSFRAKLAVLATSGLMAIGLVIAPTAQAQEAPAAPAPAAVTAVSLGAGEAIGFDTAAGEVGAQAYSDCASGWICFWSGTGGTGSRCQWNDALNPRAREQCSWMNNGTVTKSVYNRTSYRYHYYRAFSYQDRIGSTLSGGQGNLAGTYTIGSLCRHNASGCAN</sequence>
<dbReference type="AlphaFoldDB" id="A0A345HR85"/>
<evidence type="ECO:0000313" key="1">
    <source>
        <dbReference type="EMBL" id="AXG79209.1"/>
    </source>
</evidence>
<reference evidence="2" key="1">
    <citation type="submission" date="2018-07" db="EMBL/GenBank/DDBJ databases">
        <authorList>
            <person name="Zhao J."/>
        </authorList>
    </citation>
    <scope>NUCLEOTIDE SEQUENCE [LARGE SCALE GENOMIC DNA]</scope>
    <source>
        <strain evidence="2">GSSD-12</strain>
    </source>
</reference>
<keyword evidence="2" id="KW-1185">Reference proteome</keyword>
<gene>
    <name evidence="1" type="ORF">DVK44_17815</name>
</gene>
<proteinExistence type="predicted"/>
<organism evidence="1 2">
    <name type="scientific">Streptomyces paludis</name>
    <dbReference type="NCBI Taxonomy" id="2282738"/>
    <lineage>
        <taxon>Bacteria</taxon>
        <taxon>Bacillati</taxon>
        <taxon>Actinomycetota</taxon>
        <taxon>Actinomycetes</taxon>
        <taxon>Kitasatosporales</taxon>
        <taxon>Streptomycetaceae</taxon>
        <taxon>Streptomyces</taxon>
    </lineage>
</organism>
<dbReference type="Proteomes" id="UP000253868">
    <property type="component" value="Chromosome"/>
</dbReference>
<evidence type="ECO:0008006" key="3">
    <source>
        <dbReference type="Google" id="ProtNLM"/>
    </source>
</evidence>
<name>A0A345HR85_9ACTN</name>
<dbReference type="Pfam" id="PF03995">
    <property type="entry name" value="Inhibitor_I36"/>
    <property type="match status" value="1"/>
</dbReference>
<dbReference type="KEGG" id="spad:DVK44_17815"/>
<evidence type="ECO:0000313" key="2">
    <source>
        <dbReference type="Proteomes" id="UP000253868"/>
    </source>
</evidence>
<protein>
    <recommendedName>
        <fullName evidence="3">Peptidase inhibitor family I36 protein</fullName>
    </recommendedName>
</protein>